<evidence type="ECO:0000259" key="2">
    <source>
        <dbReference type="PROSITE" id="PS50937"/>
    </source>
</evidence>
<dbReference type="RefSeq" id="WP_033516752.1">
    <property type="nucleotide sequence ID" value="NZ_CAUPKV010000032.1"/>
</dbReference>
<dbReference type="STRING" id="158787.BSCA_0055"/>
<evidence type="ECO:0000313" key="3">
    <source>
        <dbReference type="EMBL" id="KFI93567.1"/>
    </source>
</evidence>
<dbReference type="eggNOG" id="COG0789">
    <property type="taxonomic scope" value="Bacteria"/>
</dbReference>
<dbReference type="GeneID" id="85164807"/>
<dbReference type="PANTHER" id="PTHR30204:SF83">
    <property type="entry name" value="TRANSCRIPTIONAL REGULATOR, MERR FAMILY"/>
    <property type="match status" value="1"/>
</dbReference>
<gene>
    <name evidence="3" type="ORF">BSCA_0055</name>
</gene>
<dbReference type="SMART" id="SM00422">
    <property type="entry name" value="HTH_MERR"/>
    <property type="match status" value="1"/>
</dbReference>
<organism evidence="3 4">
    <name type="scientific">Bifidobacterium scardovii</name>
    <dbReference type="NCBI Taxonomy" id="158787"/>
    <lineage>
        <taxon>Bacteria</taxon>
        <taxon>Bacillati</taxon>
        <taxon>Actinomycetota</taxon>
        <taxon>Actinomycetes</taxon>
        <taxon>Bifidobacteriales</taxon>
        <taxon>Bifidobacteriaceae</taxon>
        <taxon>Bifidobacterium</taxon>
    </lineage>
</organism>
<keyword evidence="1" id="KW-0238">DNA-binding</keyword>
<feature type="domain" description="HTH merR-type" evidence="2">
    <location>
        <begin position="11"/>
        <end position="80"/>
    </location>
</feature>
<dbReference type="GO" id="GO:0003677">
    <property type="term" value="F:DNA binding"/>
    <property type="evidence" value="ECO:0007669"/>
    <property type="project" value="UniProtKB-KW"/>
</dbReference>
<name>A0A087DDG7_9BIFI</name>
<proteinExistence type="predicted"/>
<evidence type="ECO:0000313" key="4">
    <source>
        <dbReference type="Proteomes" id="UP000029033"/>
    </source>
</evidence>
<dbReference type="InterPro" id="IPR000551">
    <property type="entry name" value="MerR-type_HTH_dom"/>
</dbReference>
<dbReference type="InterPro" id="IPR009061">
    <property type="entry name" value="DNA-bd_dom_put_sf"/>
</dbReference>
<protein>
    <submittedName>
        <fullName evidence="3">Transcriptional regulator</fullName>
    </submittedName>
</protein>
<dbReference type="PROSITE" id="PS50937">
    <property type="entry name" value="HTH_MERR_2"/>
    <property type="match status" value="1"/>
</dbReference>
<dbReference type="Proteomes" id="UP000029033">
    <property type="component" value="Unassembled WGS sequence"/>
</dbReference>
<comment type="caution">
    <text evidence="3">The sequence shown here is derived from an EMBL/GenBank/DDBJ whole genome shotgun (WGS) entry which is preliminary data.</text>
</comment>
<keyword evidence="4" id="KW-1185">Reference proteome</keyword>
<accession>A0A087DDG7</accession>
<dbReference type="CDD" id="cd01109">
    <property type="entry name" value="HTH_YyaN"/>
    <property type="match status" value="1"/>
</dbReference>
<evidence type="ECO:0000256" key="1">
    <source>
        <dbReference type="ARBA" id="ARBA00023125"/>
    </source>
</evidence>
<reference evidence="3 4" key="1">
    <citation type="submission" date="2014-03" db="EMBL/GenBank/DDBJ databases">
        <title>Genomics of Bifidobacteria.</title>
        <authorList>
            <person name="Ventura M."/>
            <person name="Milani C."/>
            <person name="Lugli G.A."/>
        </authorList>
    </citation>
    <scope>NUCLEOTIDE SEQUENCE [LARGE SCALE GENOMIC DNA]</scope>
    <source>
        <strain evidence="3 4">LMG 21589</strain>
    </source>
</reference>
<dbReference type="AlphaFoldDB" id="A0A087DDG7"/>
<dbReference type="GO" id="GO:0003700">
    <property type="term" value="F:DNA-binding transcription factor activity"/>
    <property type="evidence" value="ECO:0007669"/>
    <property type="project" value="InterPro"/>
</dbReference>
<dbReference type="InterPro" id="IPR047057">
    <property type="entry name" value="MerR_fam"/>
</dbReference>
<dbReference type="Gene3D" id="1.10.1660.10">
    <property type="match status" value="1"/>
</dbReference>
<dbReference type="Pfam" id="PF13411">
    <property type="entry name" value="MerR_1"/>
    <property type="match status" value="1"/>
</dbReference>
<dbReference type="EMBL" id="JGZO01000012">
    <property type="protein sequence ID" value="KFI93567.1"/>
    <property type="molecule type" value="Genomic_DNA"/>
</dbReference>
<sequence length="141" mass="16193">MPAATNDHDHLFTMKQACERTGMNYEALKFYCNEGLVPGMQRDEHNHRVFAEHDIAWITGLGCLRRCGLGIAEMKRYVELCVIGESSIPERKRMLDEKRDALLAKLQEVNESIAYIDNKQRLYDDVLAGRTPYRSNLLTTS</sequence>
<dbReference type="SUPFAM" id="SSF46955">
    <property type="entry name" value="Putative DNA-binding domain"/>
    <property type="match status" value="1"/>
</dbReference>
<dbReference type="PANTHER" id="PTHR30204">
    <property type="entry name" value="REDOX-CYCLING DRUG-SENSING TRANSCRIPTIONAL ACTIVATOR SOXR"/>
    <property type="match status" value="1"/>
</dbReference>
<dbReference type="OrthoDB" id="9802944at2"/>